<dbReference type="PANTHER" id="PTHR44229:SF4">
    <property type="entry name" value="15-HYDROXYPROSTAGLANDIN DEHYDROGENASE [NAD(+)]"/>
    <property type="match status" value="1"/>
</dbReference>
<comment type="similarity">
    <text evidence="1">Belongs to the short-chain dehydrogenases/reductases (SDR) family.</text>
</comment>
<dbReference type="PRINTS" id="PR00081">
    <property type="entry name" value="GDHRDH"/>
</dbReference>
<accession>A0A9P8VU73</accession>
<reference evidence="4 5" key="1">
    <citation type="journal article" date="2021" name="Nat. Commun.">
        <title>Genetic determinants of endophytism in the Arabidopsis root mycobiome.</title>
        <authorList>
            <person name="Mesny F."/>
            <person name="Miyauchi S."/>
            <person name="Thiergart T."/>
            <person name="Pickel B."/>
            <person name="Atanasova L."/>
            <person name="Karlsson M."/>
            <person name="Huettel B."/>
            <person name="Barry K.W."/>
            <person name="Haridas S."/>
            <person name="Chen C."/>
            <person name="Bauer D."/>
            <person name="Andreopoulos W."/>
            <person name="Pangilinan J."/>
            <person name="LaButti K."/>
            <person name="Riley R."/>
            <person name="Lipzen A."/>
            <person name="Clum A."/>
            <person name="Drula E."/>
            <person name="Henrissat B."/>
            <person name="Kohler A."/>
            <person name="Grigoriev I.V."/>
            <person name="Martin F.M."/>
            <person name="Hacquard S."/>
        </authorList>
    </citation>
    <scope>NUCLEOTIDE SEQUENCE [LARGE SCALE GENOMIC DNA]</scope>
    <source>
        <strain evidence="4 5">MPI-CAGE-CH-0241</strain>
    </source>
</reference>
<proteinExistence type="inferred from homology"/>
<evidence type="ECO:0000256" key="2">
    <source>
        <dbReference type="ARBA" id="ARBA00022857"/>
    </source>
</evidence>
<keyword evidence="3" id="KW-0560">Oxidoreductase</keyword>
<organism evidence="4 5">
    <name type="scientific">Thelonectria olida</name>
    <dbReference type="NCBI Taxonomy" id="1576542"/>
    <lineage>
        <taxon>Eukaryota</taxon>
        <taxon>Fungi</taxon>
        <taxon>Dikarya</taxon>
        <taxon>Ascomycota</taxon>
        <taxon>Pezizomycotina</taxon>
        <taxon>Sordariomycetes</taxon>
        <taxon>Hypocreomycetidae</taxon>
        <taxon>Hypocreales</taxon>
        <taxon>Nectriaceae</taxon>
        <taxon>Thelonectria</taxon>
    </lineage>
</organism>
<dbReference type="PANTHER" id="PTHR44229">
    <property type="entry name" value="15-HYDROXYPROSTAGLANDIN DEHYDROGENASE [NAD(+)]"/>
    <property type="match status" value="1"/>
</dbReference>
<dbReference type="Gene3D" id="3.40.50.720">
    <property type="entry name" value="NAD(P)-binding Rossmann-like Domain"/>
    <property type="match status" value="1"/>
</dbReference>
<dbReference type="OrthoDB" id="37659at2759"/>
<name>A0A9P8VU73_9HYPO</name>
<evidence type="ECO:0000256" key="3">
    <source>
        <dbReference type="ARBA" id="ARBA00023002"/>
    </source>
</evidence>
<feature type="non-terminal residue" evidence="4">
    <location>
        <position position="1"/>
    </location>
</feature>
<dbReference type="InterPro" id="IPR036291">
    <property type="entry name" value="NAD(P)-bd_dom_sf"/>
</dbReference>
<dbReference type="InterPro" id="IPR020904">
    <property type="entry name" value="Sc_DH/Rdtase_CS"/>
</dbReference>
<dbReference type="GO" id="GO:0005737">
    <property type="term" value="C:cytoplasm"/>
    <property type="evidence" value="ECO:0007669"/>
    <property type="project" value="TreeGrafter"/>
</dbReference>
<dbReference type="SUPFAM" id="SSF51735">
    <property type="entry name" value="NAD(P)-binding Rossmann-fold domains"/>
    <property type="match status" value="1"/>
</dbReference>
<dbReference type="PROSITE" id="PS00061">
    <property type="entry name" value="ADH_SHORT"/>
    <property type="match status" value="1"/>
</dbReference>
<dbReference type="AlphaFoldDB" id="A0A9P8VU73"/>
<dbReference type="EMBL" id="JAGPYM010000046">
    <property type="protein sequence ID" value="KAH6873419.1"/>
    <property type="molecule type" value="Genomic_DNA"/>
</dbReference>
<evidence type="ECO:0000313" key="5">
    <source>
        <dbReference type="Proteomes" id="UP000777438"/>
    </source>
</evidence>
<sequence>SPSKRHLHESFLTGSIGSLYPCFGLPMYTSAKHGVLRFSRATANRFKKKGIRPNAILPGVVATNLLDPEEFKDCAEGTFTLVDFIAETVVGLVQGSDITDVKVCTVPDQDLYGRAIEINVRNIYFRGQPDWCDDTMMAIMNTTETHSYSK</sequence>
<comment type="caution">
    <text evidence="4">The sequence shown here is derived from an EMBL/GenBank/DDBJ whole genome shotgun (WGS) entry which is preliminary data.</text>
</comment>
<evidence type="ECO:0000313" key="4">
    <source>
        <dbReference type="EMBL" id="KAH6873419.1"/>
    </source>
</evidence>
<gene>
    <name evidence="4" type="ORF">B0T10DRAFT_416456</name>
</gene>
<keyword evidence="5" id="KW-1185">Reference proteome</keyword>
<keyword evidence="2" id="KW-0521">NADP</keyword>
<evidence type="ECO:0000256" key="1">
    <source>
        <dbReference type="ARBA" id="ARBA00006484"/>
    </source>
</evidence>
<dbReference type="GO" id="GO:0016491">
    <property type="term" value="F:oxidoreductase activity"/>
    <property type="evidence" value="ECO:0007669"/>
    <property type="project" value="UniProtKB-KW"/>
</dbReference>
<dbReference type="Pfam" id="PF00106">
    <property type="entry name" value="adh_short"/>
    <property type="match status" value="1"/>
</dbReference>
<protein>
    <submittedName>
        <fullName evidence="4">Uncharacterized protein</fullName>
    </submittedName>
</protein>
<dbReference type="Proteomes" id="UP000777438">
    <property type="component" value="Unassembled WGS sequence"/>
</dbReference>
<dbReference type="InterPro" id="IPR002347">
    <property type="entry name" value="SDR_fam"/>
</dbReference>